<dbReference type="Proteomes" id="UP000667802">
    <property type="component" value="Unassembled WGS sequence"/>
</dbReference>
<reference evidence="2" key="1">
    <citation type="journal article" date="2021" name="Science">
        <title>Hunting the eagle killer: A cyanobacterial neurotoxin causes vacuolar myelinopathy.</title>
        <authorList>
            <person name="Breinlinger S."/>
            <person name="Phillips T.J."/>
            <person name="Haram B.N."/>
            <person name="Mares J."/>
            <person name="Martinez Yerena J.A."/>
            <person name="Hrouzek P."/>
            <person name="Sobotka R."/>
            <person name="Henderson W.M."/>
            <person name="Schmieder P."/>
            <person name="Williams S.M."/>
            <person name="Lauderdale J.D."/>
            <person name="Wilde H.D."/>
            <person name="Gerrin W."/>
            <person name="Kust A."/>
            <person name="Washington J.W."/>
            <person name="Wagner C."/>
            <person name="Geier B."/>
            <person name="Liebeke M."/>
            <person name="Enke H."/>
            <person name="Niedermeyer T.H.J."/>
            <person name="Wilde S.B."/>
        </authorList>
    </citation>
    <scope>NUCLEOTIDE SEQUENCE [LARGE SCALE GENOMIC DNA]</scope>
    <source>
        <strain evidence="2">Thurmond2011</strain>
    </source>
</reference>
<evidence type="ECO:0000313" key="2">
    <source>
        <dbReference type="Proteomes" id="UP000667802"/>
    </source>
</evidence>
<dbReference type="NCBIfam" id="TIGR04533">
    <property type="entry name" value="cyanosortB_assc"/>
    <property type="match status" value="1"/>
</dbReference>
<keyword evidence="2" id="KW-1185">Reference proteome</keyword>
<protein>
    <submittedName>
        <fullName evidence="1">Cyanoexosortase B system-associated protein</fullName>
    </submittedName>
</protein>
<dbReference type="RefSeq" id="WP_208341970.1">
    <property type="nucleotide sequence ID" value="NZ_CAWQFN010000043.1"/>
</dbReference>
<evidence type="ECO:0000313" key="1">
    <source>
        <dbReference type="EMBL" id="MDR9898573.1"/>
    </source>
</evidence>
<organism evidence="1 2">
    <name type="scientific">Aetokthonos hydrillicola Thurmond2011</name>
    <dbReference type="NCBI Taxonomy" id="2712845"/>
    <lineage>
        <taxon>Bacteria</taxon>
        <taxon>Bacillati</taxon>
        <taxon>Cyanobacteriota</taxon>
        <taxon>Cyanophyceae</taxon>
        <taxon>Nostocales</taxon>
        <taxon>Hapalosiphonaceae</taxon>
        <taxon>Aetokthonos</taxon>
    </lineage>
</organism>
<comment type="caution">
    <text evidence="1">The sequence shown here is derived from an EMBL/GenBank/DDBJ whole genome shotgun (WGS) entry which is preliminary data.</text>
</comment>
<dbReference type="AlphaFoldDB" id="A0AAP5IFB9"/>
<proteinExistence type="predicted"/>
<name>A0AAP5IFB9_9CYAN</name>
<dbReference type="EMBL" id="JAALHA020000018">
    <property type="protein sequence ID" value="MDR9898573.1"/>
    <property type="molecule type" value="Genomic_DNA"/>
</dbReference>
<gene>
    <name evidence="1" type="ORF">G7B40_029040</name>
</gene>
<sequence>MIPFPKFFKEYQFPQVIVLLLLLLLLVMGALPGYLSGHWQWQEPPRIINLKKLKQIRANGLSLPGWQNVAQREEMIGGHKWSYQIIEKQVPKTQAIVLLLPQNGPKDQPQVEWTEINSWGQWNVAQERLAEFHVKASKSNTETPIKARFFRASTKQQTFAVLQWYAWPNGGNPSPLPWFLADQLAQWRQQRASWVAVSILIPMEPFGKVETSWQQAESLGKSVHTTLEENFL</sequence>
<accession>A0AAP5IFB9</accession>
<dbReference type="InterPro" id="IPR030917">
    <property type="entry name" value="Cyanoexo_CrtB_assoc"/>
</dbReference>